<dbReference type="InterPro" id="IPR014752">
    <property type="entry name" value="Arrestin-like_C"/>
</dbReference>
<dbReference type="Gene3D" id="2.60.40.640">
    <property type="match status" value="1"/>
</dbReference>
<sequence length="199" mass="22271">MMLSCIKNTDILVSEIRLTPTNGKEFYFDNETLVGKVILKTKETISSEELSLSLIGESVTSHQTYPSNAYAIPTTITNSRILRKHVMVLSSQPNEELTLADTDNFNVFDSTFSFTFAIPDSLPPSIFVGSGRIEYYLLLEFMQHGENAKEIKKLPITIRSSVSPPVNPQDNNYSKKNGKLSVNVKMEPSYISSEKPELP</sequence>
<dbReference type="Pfam" id="PF00339">
    <property type="entry name" value="Arrestin_N"/>
    <property type="match status" value="1"/>
</dbReference>
<reference evidence="4" key="1">
    <citation type="submission" date="2021-02" db="EMBL/GenBank/DDBJ databases">
        <authorList>
            <person name="Nowell W R."/>
        </authorList>
    </citation>
    <scope>NUCLEOTIDE SEQUENCE</scope>
</reference>
<comment type="caution">
    <text evidence="4">The sequence shown here is derived from an EMBL/GenBank/DDBJ whole genome shotgun (WGS) entry which is preliminary data.</text>
</comment>
<dbReference type="EMBL" id="CAJOBP010007561">
    <property type="protein sequence ID" value="CAF4517056.1"/>
    <property type="molecule type" value="Genomic_DNA"/>
</dbReference>
<comment type="similarity">
    <text evidence="1">Belongs to the arrestin family.</text>
</comment>
<dbReference type="EMBL" id="CAJNXB010002106">
    <property type="protein sequence ID" value="CAF3216581.1"/>
    <property type="molecule type" value="Genomic_DNA"/>
</dbReference>
<evidence type="ECO:0000313" key="7">
    <source>
        <dbReference type="Proteomes" id="UP000663873"/>
    </source>
</evidence>
<dbReference type="InterPro" id="IPR011021">
    <property type="entry name" value="Arrestin-like_N"/>
</dbReference>
<evidence type="ECO:0000259" key="3">
    <source>
        <dbReference type="Pfam" id="PF00339"/>
    </source>
</evidence>
<evidence type="ECO:0000256" key="2">
    <source>
        <dbReference type="SAM" id="MobiDB-lite"/>
    </source>
</evidence>
<feature type="compositionally biased region" description="Polar residues" evidence="2">
    <location>
        <begin position="160"/>
        <end position="175"/>
    </location>
</feature>
<evidence type="ECO:0000313" key="6">
    <source>
        <dbReference type="Proteomes" id="UP000663825"/>
    </source>
</evidence>
<proteinExistence type="inferred from homology"/>
<evidence type="ECO:0000256" key="1">
    <source>
        <dbReference type="ARBA" id="ARBA00005298"/>
    </source>
</evidence>
<dbReference type="Proteomes" id="UP000663825">
    <property type="component" value="Unassembled WGS sequence"/>
</dbReference>
<dbReference type="InterPro" id="IPR014756">
    <property type="entry name" value="Ig_E-set"/>
</dbReference>
<feature type="non-terminal residue" evidence="4">
    <location>
        <position position="199"/>
    </location>
</feature>
<dbReference type="AlphaFoldDB" id="A0A817QP05"/>
<dbReference type="Proteomes" id="UP000663873">
    <property type="component" value="Unassembled WGS sequence"/>
</dbReference>
<name>A0A817QP05_9BILA</name>
<dbReference type="SUPFAM" id="SSF81296">
    <property type="entry name" value="E set domains"/>
    <property type="match status" value="1"/>
</dbReference>
<keyword evidence="7" id="KW-1185">Reference proteome</keyword>
<gene>
    <name evidence="4" type="ORF">TIS948_LOCUS13408</name>
    <name evidence="5" type="ORF">UJA718_LOCUS27371</name>
</gene>
<organism evidence="4 6">
    <name type="scientific">Rotaria socialis</name>
    <dbReference type="NCBI Taxonomy" id="392032"/>
    <lineage>
        <taxon>Eukaryota</taxon>
        <taxon>Metazoa</taxon>
        <taxon>Spiralia</taxon>
        <taxon>Gnathifera</taxon>
        <taxon>Rotifera</taxon>
        <taxon>Eurotatoria</taxon>
        <taxon>Bdelloidea</taxon>
        <taxon>Philodinida</taxon>
        <taxon>Philodinidae</taxon>
        <taxon>Rotaria</taxon>
    </lineage>
</organism>
<feature type="domain" description="Arrestin-like N-terminal" evidence="3">
    <location>
        <begin position="22"/>
        <end position="149"/>
    </location>
</feature>
<evidence type="ECO:0000313" key="5">
    <source>
        <dbReference type="EMBL" id="CAF4517056.1"/>
    </source>
</evidence>
<feature type="region of interest" description="Disordered" evidence="2">
    <location>
        <begin position="160"/>
        <end position="199"/>
    </location>
</feature>
<evidence type="ECO:0000313" key="4">
    <source>
        <dbReference type="EMBL" id="CAF3216581.1"/>
    </source>
</evidence>
<accession>A0A817QP05</accession>
<protein>
    <recommendedName>
        <fullName evidence="3">Arrestin-like N-terminal domain-containing protein</fullName>
    </recommendedName>
</protein>